<dbReference type="InterPro" id="IPR005593">
    <property type="entry name" value="Xul5P/Fru6P_PKetolase"/>
</dbReference>
<feature type="region of interest" description="Disordered" evidence="1">
    <location>
        <begin position="1"/>
        <end position="21"/>
    </location>
</feature>
<reference evidence="4" key="1">
    <citation type="submission" date="2023-07" db="EMBL/GenBank/DDBJ databases">
        <title>30 novel species of actinomycetes from the DSMZ collection.</title>
        <authorList>
            <person name="Nouioui I."/>
        </authorList>
    </citation>
    <scope>NUCLEOTIDE SEQUENCE [LARGE SCALE GENOMIC DNA]</scope>
    <source>
        <strain evidence="4">DSM 44399</strain>
    </source>
</reference>
<evidence type="ECO:0000313" key="3">
    <source>
        <dbReference type="EMBL" id="MDT0263623.1"/>
    </source>
</evidence>
<gene>
    <name evidence="3" type="ORF">RM423_19780</name>
</gene>
<dbReference type="InterPro" id="IPR018970">
    <property type="entry name" value="Xul5P/Fru6P_PKetolase_N"/>
</dbReference>
<evidence type="ECO:0000313" key="4">
    <source>
        <dbReference type="Proteomes" id="UP001183176"/>
    </source>
</evidence>
<comment type="caution">
    <text evidence="3">The sequence shown here is derived from an EMBL/GenBank/DDBJ whole genome shotgun (WGS) entry which is preliminary data.</text>
</comment>
<feature type="domain" description="Xylulose 5-phosphate/Fructose 6-phosphate phosphoketolase N-terminal" evidence="2">
    <location>
        <begin position="26"/>
        <end position="67"/>
    </location>
</feature>
<accession>A0ABU2JFV8</accession>
<name>A0ABU2JFV8_9ACTN</name>
<dbReference type="PANTHER" id="PTHR31273:SF0">
    <property type="entry name" value="PHOSPHOKETOLASE-RELATED"/>
    <property type="match status" value="1"/>
</dbReference>
<dbReference type="PANTHER" id="PTHR31273">
    <property type="entry name" value="PHOSPHOKETOLASE-RELATED"/>
    <property type="match status" value="1"/>
</dbReference>
<dbReference type="Proteomes" id="UP001183176">
    <property type="component" value="Unassembled WGS sequence"/>
</dbReference>
<sequence>MTGTPTPLVLPDEAANGRPRQQPLIDADLALLDAYWRAANYLSVGQIYLMDNPLLAEPLRPEHIKPRARFTR</sequence>
<keyword evidence="4" id="KW-1185">Reference proteome</keyword>
<dbReference type="Pfam" id="PF09364">
    <property type="entry name" value="XFP_N"/>
    <property type="match status" value="1"/>
</dbReference>
<organism evidence="3 4">
    <name type="scientific">Jatrophihabitans lederbergiae</name>
    <dbReference type="NCBI Taxonomy" id="3075547"/>
    <lineage>
        <taxon>Bacteria</taxon>
        <taxon>Bacillati</taxon>
        <taxon>Actinomycetota</taxon>
        <taxon>Actinomycetes</taxon>
        <taxon>Jatrophihabitantales</taxon>
        <taxon>Jatrophihabitantaceae</taxon>
        <taxon>Jatrophihabitans</taxon>
    </lineage>
</organism>
<evidence type="ECO:0000256" key="1">
    <source>
        <dbReference type="SAM" id="MobiDB-lite"/>
    </source>
</evidence>
<proteinExistence type="predicted"/>
<dbReference type="Gene3D" id="3.40.50.970">
    <property type="match status" value="1"/>
</dbReference>
<dbReference type="EMBL" id="JAVREH010000045">
    <property type="protein sequence ID" value="MDT0263623.1"/>
    <property type="molecule type" value="Genomic_DNA"/>
</dbReference>
<evidence type="ECO:0000259" key="2">
    <source>
        <dbReference type="Pfam" id="PF09364"/>
    </source>
</evidence>
<protein>
    <recommendedName>
        <fullName evidence="2">Xylulose 5-phosphate/Fructose 6-phosphate phosphoketolase N-terminal domain-containing protein</fullName>
    </recommendedName>
</protein>